<evidence type="ECO:0000313" key="1">
    <source>
        <dbReference type="EMBL" id="PWG50780.1"/>
    </source>
</evidence>
<organism evidence="1 2">
    <name type="scientific">Ligilactobacillus salivarius</name>
    <dbReference type="NCBI Taxonomy" id="1624"/>
    <lineage>
        <taxon>Bacteria</taxon>
        <taxon>Bacillati</taxon>
        <taxon>Bacillota</taxon>
        <taxon>Bacilli</taxon>
        <taxon>Lactobacillales</taxon>
        <taxon>Lactobacillaceae</taxon>
        <taxon>Ligilactobacillus</taxon>
    </lineage>
</organism>
<accession>A0A2U2M1Q4</accession>
<reference evidence="1 2" key="1">
    <citation type="submission" date="2018-05" db="EMBL/GenBank/DDBJ databases">
        <title>Lactobacillus salivarius genome sequencing and assembly.</title>
        <authorList>
            <person name="Audisio C."/>
            <person name="Albarracin L."/>
            <person name="Torres M.J."/>
            <person name="Hebert E.M."/>
            <person name="Saavedra L."/>
        </authorList>
    </citation>
    <scope>NUCLEOTIDE SEQUENCE [LARGE SCALE GENOMIC DNA]</scope>
    <source>
        <strain evidence="1 2">A3iob</strain>
    </source>
</reference>
<protein>
    <submittedName>
        <fullName evidence="1">Uncharacterized protein</fullName>
    </submittedName>
</protein>
<dbReference type="EMBL" id="QFAS01000010">
    <property type="protein sequence ID" value="PWG50780.1"/>
    <property type="molecule type" value="Genomic_DNA"/>
</dbReference>
<sequence>MQEKEILKLSKDITNYIRDFDRCYDNAETLKDLGKEVDDLREQINRLEKADANDFYLERLKESHDMKAILYNELLKLHDQNIIILWQETSKILKAMNKVSDEDLRNNYPDLDIQIFRELQANIKGRNKSLKPPFKVRLKYKINQLFNWRRCKK</sequence>
<dbReference type="AlphaFoldDB" id="A0A2U2M1Q4"/>
<dbReference type="RefSeq" id="WP_109242189.1">
    <property type="nucleotide sequence ID" value="NZ_QFAS01000010.1"/>
</dbReference>
<comment type="caution">
    <text evidence="1">The sequence shown here is derived from an EMBL/GenBank/DDBJ whole genome shotgun (WGS) entry which is preliminary data.</text>
</comment>
<proteinExistence type="predicted"/>
<gene>
    <name evidence="1" type="ORF">DB362_08000</name>
</gene>
<evidence type="ECO:0000313" key="2">
    <source>
        <dbReference type="Proteomes" id="UP000245607"/>
    </source>
</evidence>
<name>A0A2U2M1Q4_9LACO</name>
<dbReference type="Proteomes" id="UP000245607">
    <property type="component" value="Unassembled WGS sequence"/>
</dbReference>